<sequence length="76" mass="8406">MNCDILMNNPSARLRGPVRALKPLRLGTRSRPKMKQINRYRAIAARAAQKAPGDTLGGPRGPRPRTSTLCLKRIIS</sequence>
<proteinExistence type="predicted"/>
<keyword evidence="3" id="KW-1185">Reference proteome</keyword>
<dbReference type="Proteomes" id="UP000299102">
    <property type="component" value="Unassembled WGS sequence"/>
</dbReference>
<accession>A0A4C1WC15</accession>
<organism evidence="2 3">
    <name type="scientific">Eumeta variegata</name>
    <name type="common">Bagworm moth</name>
    <name type="synonym">Eumeta japonica</name>
    <dbReference type="NCBI Taxonomy" id="151549"/>
    <lineage>
        <taxon>Eukaryota</taxon>
        <taxon>Metazoa</taxon>
        <taxon>Ecdysozoa</taxon>
        <taxon>Arthropoda</taxon>
        <taxon>Hexapoda</taxon>
        <taxon>Insecta</taxon>
        <taxon>Pterygota</taxon>
        <taxon>Neoptera</taxon>
        <taxon>Endopterygota</taxon>
        <taxon>Lepidoptera</taxon>
        <taxon>Glossata</taxon>
        <taxon>Ditrysia</taxon>
        <taxon>Tineoidea</taxon>
        <taxon>Psychidae</taxon>
        <taxon>Oiketicinae</taxon>
        <taxon>Eumeta</taxon>
    </lineage>
</organism>
<evidence type="ECO:0000313" key="3">
    <source>
        <dbReference type="Proteomes" id="UP000299102"/>
    </source>
</evidence>
<gene>
    <name evidence="2" type="ORF">EVAR_96917_1</name>
</gene>
<evidence type="ECO:0000313" key="2">
    <source>
        <dbReference type="EMBL" id="GBP48936.1"/>
    </source>
</evidence>
<name>A0A4C1WC15_EUMVA</name>
<protein>
    <submittedName>
        <fullName evidence="2">Uncharacterized protein</fullName>
    </submittedName>
</protein>
<dbReference type="EMBL" id="BGZK01000533">
    <property type="protein sequence ID" value="GBP48936.1"/>
    <property type="molecule type" value="Genomic_DNA"/>
</dbReference>
<feature type="region of interest" description="Disordered" evidence="1">
    <location>
        <begin position="46"/>
        <end position="67"/>
    </location>
</feature>
<reference evidence="2 3" key="1">
    <citation type="journal article" date="2019" name="Commun. Biol.">
        <title>The bagworm genome reveals a unique fibroin gene that provides high tensile strength.</title>
        <authorList>
            <person name="Kono N."/>
            <person name="Nakamura H."/>
            <person name="Ohtoshi R."/>
            <person name="Tomita M."/>
            <person name="Numata K."/>
            <person name="Arakawa K."/>
        </authorList>
    </citation>
    <scope>NUCLEOTIDE SEQUENCE [LARGE SCALE GENOMIC DNA]</scope>
</reference>
<dbReference type="AlphaFoldDB" id="A0A4C1WC15"/>
<comment type="caution">
    <text evidence="2">The sequence shown here is derived from an EMBL/GenBank/DDBJ whole genome shotgun (WGS) entry which is preliminary data.</text>
</comment>
<evidence type="ECO:0000256" key="1">
    <source>
        <dbReference type="SAM" id="MobiDB-lite"/>
    </source>
</evidence>